<dbReference type="OrthoDB" id="5059350at2"/>
<feature type="transmembrane region" description="Helical" evidence="1">
    <location>
        <begin position="6"/>
        <end position="23"/>
    </location>
</feature>
<feature type="domain" description="Predicted membrane protein YciQ-like C-terminal" evidence="2">
    <location>
        <begin position="49"/>
        <end position="241"/>
    </location>
</feature>
<keyword evidence="1" id="KW-0812">Transmembrane</keyword>
<name>A0A543I478_9MICO</name>
<evidence type="ECO:0000313" key="3">
    <source>
        <dbReference type="EMBL" id="TQM65399.1"/>
    </source>
</evidence>
<sequence length="360" mass="38847">MLIFALVVAALCAAYVFLVVRTVRRIRRLGGGFIVQYLPIKGMPLSDAAILTRRDKNVAAATLIDLTVRKKIRILAPPTPREPVSVEFLNGSELHPDEAAIMEALFGRPGFGQPVRRFTRENRQLARALREVLRTGQSRLTRLGFVRRGGSALRPLLVALGWGGLLLGGLGLLGALVALQPVAIVLFLLTTVACIVTLTQIPPTWRVFRESAAPYRDHLNGLYDYITLAEADRFRVLQSPQGALQVPVESGIPNSGHPVTTYLLNERLLPYAVLFGHGKEWLDKLRVDAAVVEQYSGLDLSGTGLGDLAEATALITNLAHIFDSLELADFGDLAGSIGDVVGEVDGGVLGGVFDGFGLDL</sequence>
<protein>
    <submittedName>
        <fullName evidence="3">Putative membrane protein DUF2207</fullName>
    </submittedName>
</protein>
<keyword evidence="1" id="KW-1133">Transmembrane helix</keyword>
<reference evidence="3 4" key="1">
    <citation type="submission" date="2019-06" db="EMBL/GenBank/DDBJ databases">
        <title>Sequencing the genomes of 1000 actinobacteria strains.</title>
        <authorList>
            <person name="Klenk H.-P."/>
        </authorList>
    </citation>
    <scope>NUCLEOTIDE SEQUENCE [LARGE SCALE GENOMIC DNA]</scope>
    <source>
        <strain evidence="3 4">DSM 18031</strain>
    </source>
</reference>
<evidence type="ECO:0000313" key="4">
    <source>
        <dbReference type="Proteomes" id="UP000318331"/>
    </source>
</evidence>
<feature type="transmembrane region" description="Helical" evidence="1">
    <location>
        <begin position="182"/>
        <end position="201"/>
    </location>
</feature>
<dbReference type="EMBL" id="VFPN01000001">
    <property type="protein sequence ID" value="TQM65399.1"/>
    <property type="molecule type" value="Genomic_DNA"/>
</dbReference>
<keyword evidence="4" id="KW-1185">Reference proteome</keyword>
<dbReference type="InterPro" id="IPR048389">
    <property type="entry name" value="YciQ-like_C"/>
</dbReference>
<accession>A0A543I478</accession>
<dbReference type="AlphaFoldDB" id="A0A543I478"/>
<evidence type="ECO:0000256" key="1">
    <source>
        <dbReference type="SAM" id="Phobius"/>
    </source>
</evidence>
<organism evidence="3 4">
    <name type="scientific">Klugiella xanthotipulae</name>
    <dbReference type="NCBI Taxonomy" id="244735"/>
    <lineage>
        <taxon>Bacteria</taxon>
        <taxon>Bacillati</taxon>
        <taxon>Actinomycetota</taxon>
        <taxon>Actinomycetes</taxon>
        <taxon>Micrococcales</taxon>
        <taxon>Microbacteriaceae</taxon>
        <taxon>Klugiella</taxon>
    </lineage>
</organism>
<keyword evidence="1" id="KW-0472">Membrane</keyword>
<comment type="caution">
    <text evidence="3">The sequence shown here is derived from an EMBL/GenBank/DDBJ whole genome shotgun (WGS) entry which is preliminary data.</text>
</comment>
<dbReference type="Proteomes" id="UP000318331">
    <property type="component" value="Unassembled WGS sequence"/>
</dbReference>
<proteinExistence type="predicted"/>
<feature type="transmembrane region" description="Helical" evidence="1">
    <location>
        <begin position="156"/>
        <end position="176"/>
    </location>
</feature>
<evidence type="ECO:0000259" key="2">
    <source>
        <dbReference type="Pfam" id="PF20990"/>
    </source>
</evidence>
<dbReference type="RefSeq" id="WP_141915135.1">
    <property type="nucleotide sequence ID" value="NZ_BAAAYS010000013.1"/>
</dbReference>
<gene>
    <name evidence="3" type="ORF">FB466_0201</name>
</gene>
<dbReference type="Pfam" id="PF20990">
    <property type="entry name" value="DUF2207_C"/>
    <property type="match status" value="1"/>
</dbReference>